<dbReference type="AlphaFoldDB" id="A0A2U1M0N3"/>
<dbReference type="Pfam" id="PF20431">
    <property type="entry name" value="E_motif"/>
    <property type="match status" value="1"/>
</dbReference>
<feature type="repeat" description="PPR" evidence="3">
    <location>
        <begin position="227"/>
        <end position="257"/>
    </location>
</feature>
<dbReference type="FunFam" id="1.25.40.10:FF:000442">
    <property type="entry name" value="Pentatricopeptide repeat-containing protein At3g49710"/>
    <property type="match status" value="1"/>
</dbReference>
<dbReference type="PANTHER" id="PTHR47926">
    <property type="entry name" value="PENTATRICOPEPTIDE REPEAT-CONTAINING PROTEIN"/>
    <property type="match status" value="1"/>
</dbReference>
<dbReference type="Pfam" id="PF01535">
    <property type="entry name" value="PPR"/>
    <property type="match status" value="6"/>
</dbReference>
<dbReference type="InterPro" id="IPR002885">
    <property type="entry name" value="PPR_rpt"/>
</dbReference>
<sequence length="672" mass="74904">MKIAHKTKSLPSFLTPSVIKELPTTSSYERTLVEAIKSSSSQSNPLIHGQHLHCHILKYGHENNVFIRNSLISLYSKFGTLKDAESMFVSTFHSDRVSCNIMLAGYVKFGRLNDARELFDKMPGKNGISYTTMIMGLAQNGRWYEVIHVFKEMRLLGLVPNEVTLASVLSSYSHVSGDRNGQMLHTLVAKSGFEDFNLVVTNMVHVYCASSCLDYARILFDGMSERNVVSWNVMLNGYSKARAVGLARDLFDQMPERDVVSWGTMIECVLQAENLSEALKLYREMRINGLQPNDVMVVDIISVCGQVIAFSEGQQFHCIGVKLGFDGHDFIQSSLIHFYASCNNIKLAQIQFEIGSKNHLPSWNALISGLVRNGMIESARELFNNMPARDVFSWSSMISGYSQTEQHQLALELFHQMIFSGVKPNEVTMVSMLSSVANLGVLQEGRWAHEFIIANSIPINDNLSAAIIDMYAKCGSIDNALDFFNKVKHKLLTISPWNAIICGLAMHGHARLSLEIFSDLEKRRIKLNSITFIGVLSACCHAGLVDEGERHFKSMKNVYSIEPNIKHYGCMVDLLGRAGRLDEAEELIKSMPMKADVVIWGTLLAASKNYGNVEMGERAAESLAKAEPSHGPGRILLSNLYIDAGRLDDAAFVRRDMESQRLTRSPGYSGVV</sequence>
<dbReference type="STRING" id="35608.A0A2U1M0N3"/>
<dbReference type="FunFam" id="1.25.40.10:FF:000348">
    <property type="entry name" value="Pentatricopeptide repeat-containing protein chloroplastic"/>
    <property type="match status" value="1"/>
</dbReference>
<keyword evidence="1" id="KW-0677">Repeat</keyword>
<dbReference type="InterPro" id="IPR011990">
    <property type="entry name" value="TPR-like_helical_dom_sf"/>
</dbReference>
<dbReference type="PANTHER" id="PTHR47926:SF407">
    <property type="entry name" value="(WILD MALAYSIAN BANANA) HYPOTHETICAL PROTEIN"/>
    <property type="match status" value="1"/>
</dbReference>
<evidence type="ECO:0000256" key="3">
    <source>
        <dbReference type="PROSITE-ProRule" id="PRU00708"/>
    </source>
</evidence>
<evidence type="ECO:0000256" key="1">
    <source>
        <dbReference type="ARBA" id="ARBA00022737"/>
    </source>
</evidence>
<dbReference type="GO" id="GO:0003723">
    <property type="term" value="F:RNA binding"/>
    <property type="evidence" value="ECO:0007669"/>
    <property type="project" value="InterPro"/>
</dbReference>
<dbReference type="NCBIfam" id="TIGR00756">
    <property type="entry name" value="PPR"/>
    <property type="match status" value="7"/>
</dbReference>
<evidence type="ECO:0000313" key="5">
    <source>
        <dbReference type="Proteomes" id="UP000245207"/>
    </source>
</evidence>
<name>A0A2U1M0N3_ARTAN</name>
<feature type="repeat" description="PPR" evidence="3">
    <location>
        <begin position="258"/>
        <end position="292"/>
    </location>
</feature>
<dbReference type="Proteomes" id="UP000245207">
    <property type="component" value="Unassembled WGS sequence"/>
</dbReference>
<feature type="repeat" description="PPR" evidence="3">
    <location>
        <begin position="95"/>
        <end position="125"/>
    </location>
</feature>
<dbReference type="InterPro" id="IPR046848">
    <property type="entry name" value="E_motif"/>
</dbReference>
<dbReference type="EMBL" id="PKPP01006962">
    <property type="protein sequence ID" value="PWA54797.1"/>
    <property type="molecule type" value="Genomic_DNA"/>
</dbReference>
<proteinExistence type="inferred from homology"/>
<feature type="repeat" description="PPR" evidence="3">
    <location>
        <begin position="564"/>
        <end position="594"/>
    </location>
</feature>
<dbReference type="Gene3D" id="1.25.40.10">
    <property type="entry name" value="Tetratricopeptide repeat domain"/>
    <property type="match status" value="4"/>
</dbReference>
<dbReference type="GO" id="GO:0009451">
    <property type="term" value="P:RNA modification"/>
    <property type="evidence" value="ECO:0007669"/>
    <property type="project" value="InterPro"/>
</dbReference>
<dbReference type="Pfam" id="PF12854">
    <property type="entry name" value="PPR_1"/>
    <property type="match status" value="1"/>
</dbReference>
<dbReference type="OrthoDB" id="601293at2759"/>
<keyword evidence="5" id="KW-1185">Reference proteome</keyword>
<dbReference type="PROSITE" id="PS51375">
    <property type="entry name" value="PPR"/>
    <property type="match status" value="7"/>
</dbReference>
<evidence type="ECO:0000313" key="4">
    <source>
        <dbReference type="EMBL" id="PWA54797.1"/>
    </source>
</evidence>
<organism evidence="4 5">
    <name type="scientific">Artemisia annua</name>
    <name type="common">Sweet wormwood</name>
    <dbReference type="NCBI Taxonomy" id="35608"/>
    <lineage>
        <taxon>Eukaryota</taxon>
        <taxon>Viridiplantae</taxon>
        <taxon>Streptophyta</taxon>
        <taxon>Embryophyta</taxon>
        <taxon>Tracheophyta</taxon>
        <taxon>Spermatophyta</taxon>
        <taxon>Magnoliopsida</taxon>
        <taxon>eudicotyledons</taxon>
        <taxon>Gunneridae</taxon>
        <taxon>Pentapetalae</taxon>
        <taxon>asterids</taxon>
        <taxon>campanulids</taxon>
        <taxon>Asterales</taxon>
        <taxon>Asteraceae</taxon>
        <taxon>Asteroideae</taxon>
        <taxon>Anthemideae</taxon>
        <taxon>Artemisiinae</taxon>
        <taxon>Artemisia</taxon>
    </lineage>
</organism>
<feature type="repeat" description="PPR" evidence="3">
    <location>
        <begin position="126"/>
        <end position="160"/>
    </location>
</feature>
<dbReference type="FunFam" id="1.25.40.10:FF:000212">
    <property type="entry name" value="Pentatricopeptide repeat-containing protein At2g03380, mitochondrial"/>
    <property type="match status" value="1"/>
</dbReference>
<feature type="repeat" description="PPR" evidence="3">
    <location>
        <begin position="359"/>
        <end position="389"/>
    </location>
</feature>
<comment type="caution">
    <text evidence="4">The sequence shown here is derived from an EMBL/GenBank/DDBJ whole genome shotgun (WGS) entry which is preliminary data.</text>
</comment>
<comment type="similarity">
    <text evidence="2">Belongs to the PPR family. PCMP-E subfamily.</text>
</comment>
<evidence type="ECO:0000256" key="2">
    <source>
        <dbReference type="ARBA" id="ARBA00061659"/>
    </source>
</evidence>
<gene>
    <name evidence="4" type="ORF">CTI12_AA430670</name>
</gene>
<dbReference type="Pfam" id="PF13041">
    <property type="entry name" value="PPR_2"/>
    <property type="match status" value="3"/>
</dbReference>
<reference evidence="4 5" key="1">
    <citation type="journal article" date="2018" name="Mol. Plant">
        <title>The genome of Artemisia annua provides insight into the evolution of Asteraceae family and artemisinin biosynthesis.</title>
        <authorList>
            <person name="Shen Q."/>
            <person name="Zhang L."/>
            <person name="Liao Z."/>
            <person name="Wang S."/>
            <person name="Yan T."/>
            <person name="Shi P."/>
            <person name="Liu M."/>
            <person name="Fu X."/>
            <person name="Pan Q."/>
            <person name="Wang Y."/>
            <person name="Lv Z."/>
            <person name="Lu X."/>
            <person name="Zhang F."/>
            <person name="Jiang W."/>
            <person name="Ma Y."/>
            <person name="Chen M."/>
            <person name="Hao X."/>
            <person name="Li L."/>
            <person name="Tang Y."/>
            <person name="Lv G."/>
            <person name="Zhou Y."/>
            <person name="Sun X."/>
            <person name="Brodelius P.E."/>
            <person name="Rose J.K.C."/>
            <person name="Tang K."/>
        </authorList>
    </citation>
    <scope>NUCLEOTIDE SEQUENCE [LARGE SCALE GENOMIC DNA]</scope>
    <source>
        <strain evidence="5">cv. Huhao1</strain>
        <tissue evidence="4">Leaf</tissue>
    </source>
</reference>
<accession>A0A2U1M0N3</accession>
<protein>
    <submittedName>
        <fullName evidence="4">Editing factor</fullName>
    </submittedName>
</protein>
<feature type="repeat" description="PPR" evidence="3">
    <location>
        <begin position="390"/>
        <end position="424"/>
    </location>
</feature>
<dbReference type="InterPro" id="IPR046960">
    <property type="entry name" value="PPR_At4g14850-like_plant"/>
</dbReference>